<evidence type="ECO:0000256" key="2">
    <source>
        <dbReference type="ARBA" id="ARBA00022525"/>
    </source>
</evidence>
<dbReference type="InterPro" id="IPR018511">
    <property type="entry name" value="Hemolysin-typ_Ca-bd_CS"/>
</dbReference>
<name>A0A844H108_9RHOB</name>
<reference evidence="4 5" key="1">
    <citation type="submission" date="2019-11" db="EMBL/GenBank/DDBJ databases">
        <authorList>
            <person name="Dong K."/>
        </authorList>
    </citation>
    <scope>NUCLEOTIDE SEQUENCE [LARGE SCALE GENOMIC DNA]</scope>
    <source>
        <strain evidence="4 5">JCM 17370</strain>
    </source>
</reference>
<dbReference type="SUPFAM" id="SSF51120">
    <property type="entry name" value="beta-Roll"/>
    <property type="match status" value="2"/>
</dbReference>
<comment type="subcellular location">
    <subcellularLocation>
        <location evidence="1">Secreted</location>
    </subcellularLocation>
</comment>
<organism evidence="4 5">
    <name type="scientific">Paracoccus limosus</name>
    <dbReference type="NCBI Taxonomy" id="913252"/>
    <lineage>
        <taxon>Bacteria</taxon>
        <taxon>Pseudomonadati</taxon>
        <taxon>Pseudomonadota</taxon>
        <taxon>Alphaproteobacteria</taxon>
        <taxon>Rhodobacterales</taxon>
        <taxon>Paracoccaceae</taxon>
        <taxon>Paracoccus</taxon>
    </lineage>
</organism>
<proteinExistence type="predicted"/>
<keyword evidence="2" id="KW-0964">Secreted</keyword>
<dbReference type="InterPro" id="IPR011049">
    <property type="entry name" value="Serralysin-like_metalloprot_C"/>
</dbReference>
<dbReference type="EMBL" id="WMIF01000009">
    <property type="protein sequence ID" value="MTH34566.1"/>
    <property type="molecule type" value="Genomic_DNA"/>
</dbReference>
<evidence type="ECO:0000256" key="1">
    <source>
        <dbReference type="ARBA" id="ARBA00004613"/>
    </source>
</evidence>
<dbReference type="OrthoDB" id="7779218at2"/>
<evidence type="ECO:0000313" key="5">
    <source>
        <dbReference type="Proteomes" id="UP000442533"/>
    </source>
</evidence>
<comment type="caution">
    <text evidence="4">The sequence shown here is derived from an EMBL/GenBank/DDBJ whole genome shotgun (WGS) entry which is preliminary data.</text>
</comment>
<dbReference type="PANTHER" id="PTHR38340:SF1">
    <property type="entry name" value="S-LAYER PROTEIN"/>
    <property type="match status" value="1"/>
</dbReference>
<dbReference type="Gene3D" id="2.150.10.10">
    <property type="entry name" value="Serralysin-like metalloprotease, C-terminal"/>
    <property type="match status" value="2"/>
</dbReference>
<dbReference type="GO" id="GO:0005576">
    <property type="term" value="C:extracellular region"/>
    <property type="evidence" value="ECO:0007669"/>
    <property type="project" value="UniProtKB-SubCell"/>
</dbReference>
<protein>
    <recommendedName>
        <fullName evidence="6">Calcium-binding protein</fullName>
    </recommendedName>
</protein>
<dbReference type="PANTHER" id="PTHR38340">
    <property type="entry name" value="S-LAYER PROTEIN"/>
    <property type="match status" value="1"/>
</dbReference>
<sequence length="392" mass="41119">MPTQSNDVIRMNAGVMNLDAGGGDDVIYWTPTSGTYTYNGGDSNEHYDTNFYMEKTGGDRLIIEGKSAVKVTFLTTESGKVVGNPGVLNFTGIERLHLGDGNDVVDASNARVNAAHGGTPAHGLSIWAGGGNDSIIGSNQGDFIDGGAGNDTIRAGAGSDFIQSSTGNDLIYGGAGDDNIRWGQGNFDEVIGNDTIYGGDGHDLINVWVKDGWENSGGVAVNIQRVNSDGSMRLTAETDIGGAHSKLIAQGFEQGWTHEGRDTVSGASAVVQGGAGIHWNTRWGDDRLTGTSGNDTLEGGTGRDTITGGRGDDLISASGDFYNMRAPGDGDVDTLVFQRGFGHDTVLAFDTNIDILKFDPGMSYSAREVGNGTLLTFNSGDTILLSYVFDFI</sequence>
<dbReference type="InterPro" id="IPR050557">
    <property type="entry name" value="RTX_toxin/Mannuronan_C5-epim"/>
</dbReference>
<gene>
    <name evidence="4" type="ORF">GL279_08130</name>
</gene>
<evidence type="ECO:0000256" key="3">
    <source>
        <dbReference type="SAM" id="MobiDB-lite"/>
    </source>
</evidence>
<accession>A0A844H108</accession>
<evidence type="ECO:0008006" key="6">
    <source>
        <dbReference type="Google" id="ProtNLM"/>
    </source>
</evidence>
<dbReference type="GO" id="GO:0005509">
    <property type="term" value="F:calcium ion binding"/>
    <property type="evidence" value="ECO:0007669"/>
    <property type="project" value="InterPro"/>
</dbReference>
<dbReference type="PROSITE" id="PS00330">
    <property type="entry name" value="HEMOLYSIN_CALCIUM"/>
    <property type="match status" value="3"/>
</dbReference>
<dbReference type="Pfam" id="PF00353">
    <property type="entry name" value="HemolysinCabind"/>
    <property type="match status" value="3"/>
</dbReference>
<dbReference type="PRINTS" id="PR00313">
    <property type="entry name" value="CABNDNGRPT"/>
</dbReference>
<dbReference type="InterPro" id="IPR001343">
    <property type="entry name" value="Hemolysn_Ca-bd"/>
</dbReference>
<dbReference type="AlphaFoldDB" id="A0A844H108"/>
<evidence type="ECO:0000313" key="4">
    <source>
        <dbReference type="EMBL" id="MTH34566.1"/>
    </source>
</evidence>
<keyword evidence="5" id="KW-1185">Reference proteome</keyword>
<dbReference type="Proteomes" id="UP000442533">
    <property type="component" value="Unassembled WGS sequence"/>
</dbReference>
<feature type="region of interest" description="Disordered" evidence="3">
    <location>
        <begin position="282"/>
        <end position="302"/>
    </location>
</feature>
<dbReference type="RefSeq" id="WP_155064131.1">
    <property type="nucleotide sequence ID" value="NZ_WMIF01000009.1"/>
</dbReference>